<feature type="domain" description="Beta-mannosidase-like galactose-binding" evidence="19">
    <location>
        <begin position="9"/>
        <end position="186"/>
    </location>
</feature>
<sequence length="847" mass="97257">MKSIVLDNWKFKESTSTEWLEAKVPGCVHADLLHNNKISDPFYGKNEMDLQWIDKRDWEYNTTFDIPTDLLNQPNLELCFDGLDTYAEVYLNEQPILSAHNMFRAWTVDVKDVVKKEGNSLRIYFRSPINEDLIKLEKLGYGLPATNDHSEDGGLGDKKLSVFARKAPYHYGWDWGPRFVTSGIWKEVRLAGWTDSRITDLYIQQNKVTESVAEMTAVIEIQSDRTGEAKIRLATEGLHIEKEIALTKGINLVEVDCKINDPKLWWSRGLGEQNFYQFTAIVTKEEKVITEKTVRTGLRSINLIRAKDDEGTSFYFELNGVPVFAKGANHIPNDSFVTDVSYERYRHEIASAAESNMNMLRVWGGGIYEHDLFYDLCDEYGMLVWQDFMFACSMYPGDQAFLDNVQIEAEENIKRLRNHPSLALWCGNNEIDVAWAQYDEQLGWGWKQQYSKAQREEIWSAYEEIFHKILPDAVASHGATIDYWPSSPMSDLSGTSKQHSTYQSTSGDIHYWDVWHGLKPMEDYKNYVGRFMSEYGFQSFPELKTVKTYAEEKDMELESDVMLHHQKNGSGNRLIKEYMDMYYKEPKNFPSFLYMSHILQADAIKTAIEAHRINKPYCMGTLYWQINDCWPVASWASMDYYGRWKALQYIAKRSFKDVAVAIDRKETRLDFYLISDILSDLSGTLAVKLYDFEGNLLVEKSKDVTIKANNSSLVESIQVKALLNNQDEHKVVVYASVVTDEEVLDSKEYFFVPMKNIDLTNPVITVEEVEGTGGTEFDLTTNVLAKNVWLDAANEGVFSDNYFDLIPGISKRITFLARGNVNGHNAFVKASPGKVSVKSMVDFISQD</sequence>
<keyword evidence="12" id="KW-0326">Glycosidase</keyword>
<comment type="similarity">
    <text evidence="13">Belongs to the glycosyl hydrolase 2 family. Beta-mannosidase B subfamily.</text>
</comment>
<keyword evidence="21" id="KW-1185">Reference proteome</keyword>
<dbReference type="AlphaFoldDB" id="A0A9X3WEZ8"/>
<dbReference type="InterPro" id="IPR013783">
    <property type="entry name" value="Ig-like_fold"/>
</dbReference>
<dbReference type="PANTHER" id="PTHR43730:SF1">
    <property type="entry name" value="BETA-MANNOSIDASE"/>
    <property type="match status" value="1"/>
</dbReference>
<dbReference type="EC" id="3.2.1.25" evidence="6"/>
<dbReference type="PANTHER" id="PTHR43730">
    <property type="entry name" value="BETA-MANNOSIDASE"/>
    <property type="match status" value="1"/>
</dbReference>
<dbReference type="Pfam" id="PF22666">
    <property type="entry name" value="Glyco_hydro_2_N2"/>
    <property type="match status" value="1"/>
</dbReference>
<proteinExistence type="inferred from homology"/>
<dbReference type="Pfam" id="PF00703">
    <property type="entry name" value="Glyco_hydro_2"/>
    <property type="match status" value="1"/>
</dbReference>
<dbReference type="Pfam" id="PF17786">
    <property type="entry name" value="Mannosidase_ig"/>
    <property type="match status" value="1"/>
</dbReference>
<feature type="domain" description="Glycoside hydrolase family 2 immunoglobulin-like beta-sandwich" evidence="16">
    <location>
        <begin position="197"/>
        <end position="299"/>
    </location>
</feature>
<dbReference type="FunFam" id="2.60.120.260:FF:000060">
    <property type="entry name" value="Probable beta-mannosidase"/>
    <property type="match status" value="1"/>
</dbReference>
<dbReference type="InterPro" id="IPR017853">
    <property type="entry name" value="GH"/>
</dbReference>
<dbReference type="InterPro" id="IPR006102">
    <property type="entry name" value="Ig-like_GH2"/>
</dbReference>
<name>A0A9X3WEZ8_9BACI</name>
<dbReference type="GO" id="GO:0005764">
    <property type="term" value="C:lysosome"/>
    <property type="evidence" value="ECO:0007669"/>
    <property type="project" value="UniProtKB-SubCell"/>
</dbReference>
<dbReference type="SUPFAM" id="SSF51445">
    <property type="entry name" value="(Trans)glycosidases"/>
    <property type="match status" value="1"/>
</dbReference>
<keyword evidence="8" id="KW-0732">Signal</keyword>
<dbReference type="GO" id="GO:0005576">
    <property type="term" value="C:extracellular region"/>
    <property type="evidence" value="ECO:0007669"/>
    <property type="project" value="UniProtKB-SubCell"/>
</dbReference>
<evidence type="ECO:0000256" key="2">
    <source>
        <dbReference type="ARBA" id="ARBA00004371"/>
    </source>
</evidence>
<evidence type="ECO:0000259" key="17">
    <source>
        <dbReference type="Pfam" id="PF17753"/>
    </source>
</evidence>
<evidence type="ECO:0000256" key="10">
    <source>
        <dbReference type="ARBA" id="ARBA00023180"/>
    </source>
</evidence>
<dbReference type="Gene3D" id="2.60.120.260">
    <property type="entry name" value="Galactose-binding domain-like"/>
    <property type="match status" value="1"/>
</dbReference>
<evidence type="ECO:0000256" key="4">
    <source>
        <dbReference type="ARBA" id="ARBA00004740"/>
    </source>
</evidence>
<comment type="subunit">
    <text evidence="5">Homodimer.</text>
</comment>
<keyword evidence="10" id="KW-0325">Glycoprotein</keyword>
<evidence type="ECO:0000259" key="16">
    <source>
        <dbReference type="Pfam" id="PF00703"/>
    </source>
</evidence>
<evidence type="ECO:0000256" key="12">
    <source>
        <dbReference type="ARBA" id="ARBA00023295"/>
    </source>
</evidence>
<dbReference type="GO" id="GO:0006516">
    <property type="term" value="P:glycoprotein catabolic process"/>
    <property type="evidence" value="ECO:0007669"/>
    <property type="project" value="TreeGrafter"/>
</dbReference>
<feature type="domain" description="Mannosidase Ig/CBM-like" evidence="18">
    <location>
        <begin position="668"/>
        <end position="756"/>
    </location>
</feature>
<comment type="pathway">
    <text evidence="4">Glycan metabolism; N-glycan degradation.</text>
</comment>
<evidence type="ECO:0000256" key="7">
    <source>
        <dbReference type="ARBA" id="ARBA00022525"/>
    </source>
</evidence>
<dbReference type="Gene3D" id="2.60.40.10">
    <property type="entry name" value="Immunoglobulins"/>
    <property type="match status" value="3"/>
</dbReference>
<dbReference type="RefSeq" id="WP_272444806.1">
    <property type="nucleotide sequence ID" value="NZ_JAMQKC010000002.1"/>
</dbReference>
<evidence type="ECO:0000256" key="8">
    <source>
        <dbReference type="ARBA" id="ARBA00022729"/>
    </source>
</evidence>
<evidence type="ECO:0000256" key="13">
    <source>
        <dbReference type="ARBA" id="ARBA00038429"/>
    </source>
</evidence>
<evidence type="ECO:0000256" key="11">
    <source>
        <dbReference type="ARBA" id="ARBA00023228"/>
    </source>
</evidence>
<comment type="catalytic activity">
    <reaction evidence="1">
        <text>Hydrolysis of terminal, non-reducing beta-D-mannose residues in beta-D-mannosides.</text>
        <dbReference type="EC" id="3.2.1.25"/>
    </reaction>
</comment>
<dbReference type="Pfam" id="PF17753">
    <property type="entry name" value="Ig_mannosidase"/>
    <property type="match status" value="1"/>
</dbReference>
<dbReference type="InterPro" id="IPR008979">
    <property type="entry name" value="Galactose-bd-like_sf"/>
</dbReference>
<dbReference type="InterPro" id="IPR041625">
    <property type="entry name" value="Beta-mannosidase_Ig"/>
</dbReference>
<dbReference type="EMBL" id="JAMQKC010000002">
    <property type="protein sequence ID" value="MDC3415831.1"/>
    <property type="molecule type" value="Genomic_DNA"/>
</dbReference>
<feature type="domain" description="Beta-mannosidase Ig-fold" evidence="17">
    <location>
        <begin position="759"/>
        <end position="842"/>
    </location>
</feature>
<dbReference type="InterPro" id="IPR050887">
    <property type="entry name" value="Beta-mannosidase_GH2"/>
</dbReference>
<evidence type="ECO:0000256" key="3">
    <source>
        <dbReference type="ARBA" id="ARBA00004613"/>
    </source>
</evidence>
<keyword evidence="11" id="KW-0458">Lysosome</keyword>
<accession>A0A9X3WEZ8</accession>
<keyword evidence="9 20" id="KW-0378">Hydrolase</keyword>
<evidence type="ECO:0000259" key="18">
    <source>
        <dbReference type="Pfam" id="PF17786"/>
    </source>
</evidence>
<evidence type="ECO:0000259" key="19">
    <source>
        <dbReference type="Pfam" id="PF22666"/>
    </source>
</evidence>
<evidence type="ECO:0000313" key="21">
    <source>
        <dbReference type="Proteomes" id="UP001145069"/>
    </source>
</evidence>
<dbReference type="FunFam" id="3.20.20.80:FF:000050">
    <property type="entry name" value="Beta-mannosidase B"/>
    <property type="match status" value="1"/>
</dbReference>
<dbReference type="SUPFAM" id="SSF49303">
    <property type="entry name" value="beta-Galactosidase/glucuronidase domain"/>
    <property type="match status" value="3"/>
</dbReference>
<gene>
    <name evidence="20" type="ORF">NC799_02775</name>
</gene>
<evidence type="ECO:0000256" key="14">
    <source>
        <dbReference type="ARBA" id="ARBA00041069"/>
    </source>
</evidence>
<evidence type="ECO:0000313" key="20">
    <source>
        <dbReference type="EMBL" id="MDC3415831.1"/>
    </source>
</evidence>
<dbReference type="GO" id="GO:0004567">
    <property type="term" value="F:beta-mannosidase activity"/>
    <property type="evidence" value="ECO:0007669"/>
    <property type="project" value="UniProtKB-EC"/>
</dbReference>
<evidence type="ECO:0000256" key="6">
    <source>
        <dbReference type="ARBA" id="ARBA00012754"/>
    </source>
</evidence>
<dbReference type="SUPFAM" id="SSF49785">
    <property type="entry name" value="Galactose-binding domain-like"/>
    <property type="match status" value="1"/>
</dbReference>
<reference evidence="20" key="1">
    <citation type="submission" date="2022-06" db="EMBL/GenBank/DDBJ databases">
        <title>Aquibacillus sp. a new bacterium isolated from soil saline samples.</title>
        <authorList>
            <person name="Galisteo C."/>
            <person name="De La Haba R."/>
            <person name="Sanchez-Porro C."/>
            <person name="Ventosa A."/>
        </authorList>
    </citation>
    <scope>NUCLEOTIDE SEQUENCE</scope>
    <source>
        <strain evidence="20">3ASR75-54</strain>
    </source>
</reference>
<keyword evidence="7" id="KW-0964">Secreted</keyword>
<dbReference type="InterPro" id="IPR054593">
    <property type="entry name" value="Beta-mannosidase-like_N2"/>
</dbReference>
<dbReference type="InterPro" id="IPR041447">
    <property type="entry name" value="Mannosidase_ig"/>
</dbReference>
<protein>
    <recommendedName>
        <fullName evidence="14">Beta-mannosidase B</fullName>
        <ecNumber evidence="6">3.2.1.25</ecNumber>
    </recommendedName>
    <alternativeName>
        <fullName evidence="15">Mannanase B</fullName>
    </alternativeName>
</protein>
<comment type="subcellular location">
    <subcellularLocation>
        <location evidence="2">Lysosome</location>
    </subcellularLocation>
    <subcellularLocation>
        <location evidence="3">Secreted</location>
    </subcellularLocation>
</comment>
<evidence type="ECO:0000256" key="1">
    <source>
        <dbReference type="ARBA" id="ARBA00000829"/>
    </source>
</evidence>
<evidence type="ECO:0000256" key="5">
    <source>
        <dbReference type="ARBA" id="ARBA00011738"/>
    </source>
</evidence>
<dbReference type="InterPro" id="IPR036156">
    <property type="entry name" value="Beta-gal/glucu_dom_sf"/>
</dbReference>
<dbReference type="Gene3D" id="3.20.20.80">
    <property type="entry name" value="Glycosidases"/>
    <property type="match status" value="1"/>
</dbReference>
<evidence type="ECO:0000256" key="9">
    <source>
        <dbReference type="ARBA" id="ARBA00022801"/>
    </source>
</evidence>
<evidence type="ECO:0000256" key="15">
    <source>
        <dbReference type="ARBA" id="ARBA00041614"/>
    </source>
</evidence>
<dbReference type="Proteomes" id="UP001145069">
    <property type="component" value="Unassembled WGS sequence"/>
</dbReference>
<dbReference type="GO" id="GO:0005975">
    <property type="term" value="P:carbohydrate metabolic process"/>
    <property type="evidence" value="ECO:0007669"/>
    <property type="project" value="InterPro"/>
</dbReference>
<comment type="caution">
    <text evidence="20">The sequence shown here is derived from an EMBL/GenBank/DDBJ whole genome shotgun (WGS) entry which is preliminary data.</text>
</comment>
<organism evidence="20 21">
    <name type="scientific">Aquibacillus salsiterrae</name>
    <dbReference type="NCBI Taxonomy" id="2950439"/>
    <lineage>
        <taxon>Bacteria</taxon>
        <taxon>Bacillati</taxon>
        <taxon>Bacillota</taxon>
        <taxon>Bacilli</taxon>
        <taxon>Bacillales</taxon>
        <taxon>Bacillaceae</taxon>
        <taxon>Aquibacillus</taxon>
    </lineage>
</organism>